<dbReference type="Pfam" id="PF02350">
    <property type="entry name" value="Epimerase_2"/>
    <property type="match status" value="1"/>
</dbReference>
<feature type="domain" description="UDP-N-acetylglucosamine 2-epimerase" evidence="2">
    <location>
        <begin position="37"/>
        <end position="372"/>
    </location>
</feature>
<organism evidence="3 4">
    <name type="scientific">Candidatus Glassbacteria bacterium RIFCSPLOWO2_12_FULL_58_11</name>
    <dbReference type="NCBI Taxonomy" id="1817867"/>
    <lineage>
        <taxon>Bacteria</taxon>
        <taxon>Candidatus Glassiibacteriota</taxon>
    </lineage>
</organism>
<gene>
    <name evidence="3" type="ORF">A3F83_16360</name>
</gene>
<dbReference type="Gene3D" id="3.40.50.2000">
    <property type="entry name" value="Glycogen Phosphorylase B"/>
    <property type="match status" value="2"/>
</dbReference>
<dbReference type="SUPFAM" id="SSF53756">
    <property type="entry name" value="UDP-Glycosyltransferase/glycogen phosphorylase"/>
    <property type="match status" value="1"/>
</dbReference>
<evidence type="ECO:0000313" key="3">
    <source>
        <dbReference type="EMBL" id="OGG01211.1"/>
    </source>
</evidence>
<sequence length="395" mass="42884">MHTAIICEEKLGERLKIVGVVGARPNFMKISPLVRALNREPEVFEFILVHTGQHYDPLMNDVFFRDLELPEPDIHLGVGSGSHASQTAKIILGFEKVALELKPHLVVVVGDVNSTVAAALVAGKLGIALAHVEAGLRSHDRRMPEELNRIVTDTLSEVLFTPTRLADKNLLAEGIDPSRIALVGNIMIDSLIRFLGPAAKSPLPGSLGLEPGGYGLVTLHRPSNVDSPAVLAEIVEALLAVARDLPLVFPVHPRTVKMLKAAGLFSRVEKAKGLRLIEPLGYIDFLALLRSAGLVFSDSGGIQEETTYLRVPCLTLRENTERPETIEQGTNVLVGHDGGKIAGEARKILNGGGKKGGALEFWDGNVSLRIAWELKKRKNYFMTPAEIRLAEGARF</sequence>
<dbReference type="PANTHER" id="PTHR43174">
    <property type="entry name" value="UDP-N-ACETYLGLUCOSAMINE 2-EPIMERASE"/>
    <property type="match status" value="1"/>
</dbReference>
<dbReference type="Proteomes" id="UP000179129">
    <property type="component" value="Unassembled WGS sequence"/>
</dbReference>
<accession>A0A1F5YLZ9</accession>
<evidence type="ECO:0000313" key="4">
    <source>
        <dbReference type="Proteomes" id="UP000179129"/>
    </source>
</evidence>
<comment type="similarity">
    <text evidence="1">Belongs to the UDP-N-acetylglucosamine 2-epimerase family.</text>
</comment>
<dbReference type="EMBL" id="MFIX01000219">
    <property type="protein sequence ID" value="OGG01211.1"/>
    <property type="molecule type" value="Genomic_DNA"/>
</dbReference>
<dbReference type="AlphaFoldDB" id="A0A1F5YLZ9"/>
<evidence type="ECO:0000256" key="1">
    <source>
        <dbReference type="RuleBase" id="RU003513"/>
    </source>
</evidence>
<dbReference type="GO" id="GO:0016853">
    <property type="term" value="F:isomerase activity"/>
    <property type="evidence" value="ECO:0007669"/>
    <property type="project" value="UniProtKB-KW"/>
</dbReference>
<dbReference type="InterPro" id="IPR029767">
    <property type="entry name" value="WecB-like"/>
</dbReference>
<dbReference type="STRING" id="1817867.A3F83_16360"/>
<evidence type="ECO:0000259" key="2">
    <source>
        <dbReference type="Pfam" id="PF02350"/>
    </source>
</evidence>
<comment type="caution">
    <text evidence="3">The sequence shown here is derived from an EMBL/GenBank/DDBJ whole genome shotgun (WGS) entry which is preliminary data.</text>
</comment>
<dbReference type="NCBIfam" id="TIGR00236">
    <property type="entry name" value="wecB"/>
    <property type="match status" value="1"/>
</dbReference>
<name>A0A1F5YLZ9_9BACT</name>
<dbReference type="PANTHER" id="PTHR43174:SF1">
    <property type="entry name" value="UDP-N-ACETYLGLUCOSAMINE 2-EPIMERASE"/>
    <property type="match status" value="1"/>
</dbReference>
<proteinExistence type="inferred from homology"/>
<keyword evidence="1" id="KW-0413">Isomerase</keyword>
<dbReference type="InterPro" id="IPR003331">
    <property type="entry name" value="UDP_GlcNAc_Epimerase_2_dom"/>
</dbReference>
<dbReference type="CDD" id="cd03786">
    <property type="entry name" value="GTB_UDP-GlcNAc_2-Epimerase"/>
    <property type="match status" value="1"/>
</dbReference>
<protein>
    <submittedName>
        <fullName evidence="3">UDP-N-acetylglucosamine 2-epimerase</fullName>
    </submittedName>
</protein>
<reference evidence="3 4" key="1">
    <citation type="journal article" date="2016" name="Nat. Commun.">
        <title>Thousands of microbial genomes shed light on interconnected biogeochemical processes in an aquifer system.</title>
        <authorList>
            <person name="Anantharaman K."/>
            <person name="Brown C.T."/>
            <person name="Hug L.A."/>
            <person name="Sharon I."/>
            <person name="Castelle C.J."/>
            <person name="Probst A.J."/>
            <person name="Thomas B.C."/>
            <person name="Singh A."/>
            <person name="Wilkins M.J."/>
            <person name="Karaoz U."/>
            <person name="Brodie E.L."/>
            <person name="Williams K.H."/>
            <person name="Hubbard S.S."/>
            <person name="Banfield J.F."/>
        </authorList>
    </citation>
    <scope>NUCLEOTIDE SEQUENCE [LARGE SCALE GENOMIC DNA]</scope>
</reference>